<keyword evidence="10" id="KW-0862">Zinc</keyword>
<dbReference type="EC" id="2.3.2.36" evidence="17"/>
<dbReference type="SMART" id="SM00184">
    <property type="entry name" value="RING"/>
    <property type="match status" value="1"/>
</dbReference>
<evidence type="ECO:0000256" key="16">
    <source>
        <dbReference type="ARBA" id="ARBA00034438"/>
    </source>
</evidence>
<dbReference type="STRING" id="1314776.A0A166HNG0"/>
<dbReference type="AlphaFoldDB" id="A0A166HNG0"/>
<evidence type="ECO:0000256" key="11">
    <source>
        <dbReference type="ARBA" id="ARBA00022927"/>
    </source>
</evidence>
<dbReference type="PANTHER" id="PTHR48178">
    <property type="entry name" value="PEROXISOME BIOGENESIS FACTOR 2"/>
    <property type="match status" value="1"/>
</dbReference>
<dbReference type="PANTHER" id="PTHR48178:SF1">
    <property type="entry name" value="PEROXISOME BIOGENESIS FACTOR 2"/>
    <property type="match status" value="1"/>
</dbReference>
<feature type="domain" description="RING-type" evidence="18">
    <location>
        <begin position="312"/>
        <end position="380"/>
    </location>
</feature>
<evidence type="ECO:0000256" key="14">
    <source>
        <dbReference type="ARBA" id="ARBA00023140"/>
    </source>
</evidence>
<keyword evidence="9" id="KW-0833">Ubl conjugation pathway</keyword>
<evidence type="ECO:0000256" key="15">
    <source>
        <dbReference type="ARBA" id="ARBA00032511"/>
    </source>
</evidence>
<comment type="subcellular location">
    <subcellularLocation>
        <location evidence="1">Peroxisome membrane</location>
        <topology evidence="1">Multi-pass membrane protein</topology>
    </subcellularLocation>
</comment>
<evidence type="ECO:0000259" key="18">
    <source>
        <dbReference type="SMART" id="SM00184"/>
    </source>
</evidence>
<evidence type="ECO:0000256" key="7">
    <source>
        <dbReference type="ARBA" id="ARBA00022723"/>
    </source>
</evidence>
<accession>A0A166HNG0</accession>
<keyword evidence="8" id="KW-0863">Zinc-finger</keyword>
<keyword evidence="12" id="KW-1133">Transmembrane helix</keyword>
<evidence type="ECO:0000256" key="3">
    <source>
        <dbReference type="ARBA" id="ARBA00008704"/>
    </source>
</evidence>
<evidence type="ECO:0000256" key="13">
    <source>
        <dbReference type="ARBA" id="ARBA00023136"/>
    </source>
</evidence>
<evidence type="ECO:0000313" key="20">
    <source>
        <dbReference type="Proteomes" id="UP000076798"/>
    </source>
</evidence>
<protein>
    <recommendedName>
        <fullName evidence="17">RING-type E3 ubiquitin transferase (cysteine targeting)</fullName>
        <ecNumber evidence="17">2.3.2.36</ecNumber>
    </recommendedName>
    <alternativeName>
        <fullName evidence="15">Peroxin-2</fullName>
    </alternativeName>
</protein>
<evidence type="ECO:0000256" key="9">
    <source>
        <dbReference type="ARBA" id="ARBA00022786"/>
    </source>
</evidence>
<evidence type="ECO:0000256" key="2">
    <source>
        <dbReference type="ARBA" id="ARBA00004906"/>
    </source>
</evidence>
<keyword evidence="13" id="KW-0472">Membrane</keyword>
<keyword evidence="4" id="KW-0813">Transport</keyword>
<gene>
    <name evidence="19" type="ORF">SISSUDRAFT_1112294</name>
</gene>
<keyword evidence="7" id="KW-0479">Metal-binding</keyword>
<evidence type="ECO:0000313" key="19">
    <source>
        <dbReference type="EMBL" id="KZT42904.1"/>
    </source>
</evidence>
<dbReference type="EMBL" id="KV428010">
    <property type="protein sequence ID" value="KZT42904.1"/>
    <property type="molecule type" value="Genomic_DNA"/>
</dbReference>
<evidence type="ECO:0000256" key="17">
    <source>
        <dbReference type="ARBA" id="ARBA00034523"/>
    </source>
</evidence>
<dbReference type="GO" id="GO:0016562">
    <property type="term" value="P:protein import into peroxisome matrix, receptor recycling"/>
    <property type="evidence" value="ECO:0007669"/>
    <property type="project" value="UniProtKB-ARBA"/>
</dbReference>
<evidence type="ECO:0000256" key="4">
    <source>
        <dbReference type="ARBA" id="ARBA00022448"/>
    </source>
</evidence>
<dbReference type="OrthoDB" id="1701437at2759"/>
<evidence type="ECO:0000256" key="8">
    <source>
        <dbReference type="ARBA" id="ARBA00022771"/>
    </source>
</evidence>
<evidence type="ECO:0000256" key="10">
    <source>
        <dbReference type="ARBA" id="ARBA00022833"/>
    </source>
</evidence>
<dbReference type="GO" id="GO:0005778">
    <property type="term" value="C:peroxisomal membrane"/>
    <property type="evidence" value="ECO:0007669"/>
    <property type="project" value="UniProtKB-SubCell"/>
</dbReference>
<dbReference type="SUPFAM" id="SSF57850">
    <property type="entry name" value="RING/U-box"/>
    <property type="match status" value="1"/>
</dbReference>
<dbReference type="PROSITE" id="PS00518">
    <property type="entry name" value="ZF_RING_1"/>
    <property type="match status" value="1"/>
</dbReference>
<keyword evidence="6" id="KW-0812">Transmembrane</keyword>
<organism evidence="19 20">
    <name type="scientific">Sistotremastrum suecicum HHB10207 ss-3</name>
    <dbReference type="NCBI Taxonomy" id="1314776"/>
    <lineage>
        <taxon>Eukaryota</taxon>
        <taxon>Fungi</taxon>
        <taxon>Dikarya</taxon>
        <taxon>Basidiomycota</taxon>
        <taxon>Agaricomycotina</taxon>
        <taxon>Agaricomycetes</taxon>
        <taxon>Sistotremastrales</taxon>
        <taxon>Sistotremastraceae</taxon>
        <taxon>Sistotremastrum</taxon>
    </lineage>
</organism>
<evidence type="ECO:0000256" key="6">
    <source>
        <dbReference type="ARBA" id="ARBA00022692"/>
    </source>
</evidence>
<proteinExistence type="inferred from homology"/>
<evidence type="ECO:0000256" key="5">
    <source>
        <dbReference type="ARBA" id="ARBA00022679"/>
    </source>
</evidence>
<dbReference type="Gene3D" id="3.30.40.10">
    <property type="entry name" value="Zinc/RING finger domain, C3HC4 (zinc finger)"/>
    <property type="match status" value="1"/>
</dbReference>
<dbReference type="GO" id="GO:0008270">
    <property type="term" value="F:zinc ion binding"/>
    <property type="evidence" value="ECO:0007669"/>
    <property type="project" value="UniProtKB-KW"/>
</dbReference>
<keyword evidence="20" id="KW-1185">Reference proteome</keyword>
<evidence type="ECO:0000256" key="12">
    <source>
        <dbReference type="ARBA" id="ARBA00022989"/>
    </source>
</evidence>
<comment type="catalytic activity">
    <reaction evidence="16">
        <text>[E2 ubiquitin-conjugating enzyme]-S-ubiquitinyl-L-cysteine + [acceptor protein]-L-cysteine = [E2 ubiquitin-conjugating enzyme]-L-cysteine + [acceptor protein]-S-ubiquitinyl-L-cysteine.</text>
        <dbReference type="EC" id="2.3.2.36"/>
    </reaction>
</comment>
<keyword evidence="5" id="KW-0808">Transferase</keyword>
<dbReference type="InterPro" id="IPR025654">
    <property type="entry name" value="PEX2/10"/>
</dbReference>
<dbReference type="InterPro" id="IPR006845">
    <property type="entry name" value="Pex_N"/>
</dbReference>
<keyword evidence="14" id="KW-0576">Peroxisome</keyword>
<dbReference type="Pfam" id="PF04757">
    <property type="entry name" value="Pex2_Pex12"/>
    <property type="match status" value="1"/>
</dbReference>
<evidence type="ECO:0000256" key="1">
    <source>
        <dbReference type="ARBA" id="ARBA00004585"/>
    </source>
</evidence>
<reference evidence="19 20" key="1">
    <citation type="journal article" date="2016" name="Mol. Biol. Evol.">
        <title>Comparative Genomics of Early-Diverging Mushroom-Forming Fungi Provides Insights into the Origins of Lignocellulose Decay Capabilities.</title>
        <authorList>
            <person name="Nagy L.G."/>
            <person name="Riley R."/>
            <person name="Tritt A."/>
            <person name="Adam C."/>
            <person name="Daum C."/>
            <person name="Floudas D."/>
            <person name="Sun H."/>
            <person name="Yadav J.S."/>
            <person name="Pangilinan J."/>
            <person name="Larsson K.H."/>
            <person name="Matsuura K."/>
            <person name="Barry K."/>
            <person name="Labutti K."/>
            <person name="Kuo R."/>
            <person name="Ohm R.A."/>
            <person name="Bhattacharya S.S."/>
            <person name="Shirouzu T."/>
            <person name="Yoshinaga Y."/>
            <person name="Martin F.M."/>
            <person name="Grigoriev I.V."/>
            <person name="Hibbett D.S."/>
        </authorList>
    </citation>
    <scope>NUCLEOTIDE SEQUENCE [LARGE SCALE GENOMIC DNA]</scope>
    <source>
        <strain evidence="19 20">HHB10207 ss-3</strain>
    </source>
</reference>
<dbReference type="GO" id="GO:0016567">
    <property type="term" value="P:protein ubiquitination"/>
    <property type="evidence" value="ECO:0007669"/>
    <property type="project" value="UniProtKB-ARBA"/>
</dbReference>
<sequence>MAEASSSAHPPLDIWQQAWERAQPRLRAISEALPFFPVAQARLTRVGQLDAELLDTELIELLKQPISKALRLIDSTVQGNTEPELTLLLRVVLYKLSIWDRGASYGAWLQNLHLTRPTSSTQNNSSLTPAGLPRKLMVLHGFLTIVVPYLYTRCRDHALSHAWPDIPSYDLRRKLWNALSFSEASHNALSLVGFLAFLWDGRYRTLTDRLLRLKLTPTRRASTRNVSYEFMNRQMVWHAFTEFLLFLLPLVNTRRLRRHAKQTVHDFTSSLSQYLLRSTSGKMISEEAEKRHEKGKSVALKGKYWSLPERECAICAEDALSRSTSKGIPATNLTDSDTPKNPIHVPYVASCGHTYCYFCLADRLLRVAEDGDSGWNCLRCTDKITTIDRLQYTDSSSDADDELDISIISDVDSSMSMSR</sequence>
<dbReference type="InterPro" id="IPR001841">
    <property type="entry name" value="Znf_RING"/>
</dbReference>
<dbReference type="GO" id="GO:0061630">
    <property type="term" value="F:ubiquitin protein ligase activity"/>
    <property type="evidence" value="ECO:0007669"/>
    <property type="project" value="UniProtKB-EC"/>
</dbReference>
<keyword evidence="11" id="KW-0653">Protein transport</keyword>
<comment type="pathway">
    <text evidence="2">Protein modification; protein ubiquitination.</text>
</comment>
<dbReference type="InterPro" id="IPR017907">
    <property type="entry name" value="Znf_RING_CS"/>
</dbReference>
<comment type="similarity">
    <text evidence="3">Belongs to the pex2/pex10/pex12 family.</text>
</comment>
<dbReference type="InterPro" id="IPR013083">
    <property type="entry name" value="Znf_RING/FYVE/PHD"/>
</dbReference>
<name>A0A166HNG0_9AGAM</name>
<dbReference type="Proteomes" id="UP000076798">
    <property type="component" value="Unassembled WGS sequence"/>
</dbReference>